<gene>
    <name evidence="1" type="ORF">LCGC14_2560850</name>
</gene>
<name>A0A0F9DD71_9ZZZZ</name>
<sequence length="59" mass="7009">YNGWEPYQYRTWKGASDLEPGMVKWLHFAGGYGHLRYWPLQWQPVPFDRGIRVAVAKLD</sequence>
<reference evidence="1" key="1">
    <citation type="journal article" date="2015" name="Nature">
        <title>Complex archaea that bridge the gap between prokaryotes and eukaryotes.</title>
        <authorList>
            <person name="Spang A."/>
            <person name="Saw J.H."/>
            <person name="Jorgensen S.L."/>
            <person name="Zaremba-Niedzwiedzka K."/>
            <person name="Martijn J."/>
            <person name="Lind A.E."/>
            <person name="van Eijk R."/>
            <person name="Schleper C."/>
            <person name="Guy L."/>
            <person name="Ettema T.J."/>
        </authorList>
    </citation>
    <scope>NUCLEOTIDE SEQUENCE</scope>
</reference>
<accession>A0A0F9DD71</accession>
<dbReference type="EMBL" id="LAZR01042267">
    <property type="protein sequence ID" value="KKL09938.1"/>
    <property type="molecule type" value="Genomic_DNA"/>
</dbReference>
<protein>
    <submittedName>
        <fullName evidence="1">Uncharacterized protein</fullName>
    </submittedName>
</protein>
<feature type="non-terminal residue" evidence="1">
    <location>
        <position position="1"/>
    </location>
</feature>
<dbReference type="Gene3D" id="2.40.40.20">
    <property type="match status" value="1"/>
</dbReference>
<comment type="caution">
    <text evidence="1">The sequence shown here is derived from an EMBL/GenBank/DDBJ whole genome shotgun (WGS) entry which is preliminary data.</text>
</comment>
<evidence type="ECO:0000313" key="1">
    <source>
        <dbReference type="EMBL" id="KKL09938.1"/>
    </source>
</evidence>
<organism evidence="1">
    <name type="scientific">marine sediment metagenome</name>
    <dbReference type="NCBI Taxonomy" id="412755"/>
    <lineage>
        <taxon>unclassified sequences</taxon>
        <taxon>metagenomes</taxon>
        <taxon>ecological metagenomes</taxon>
    </lineage>
</organism>
<dbReference type="AlphaFoldDB" id="A0A0F9DD71"/>
<proteinExistence type="predicted"/>